<dbReference type="EMBL" id="JBHRSS010000003">
    <property type="protein sequence ID" value="MFC3103690.1"/>
    <property type="molecule type" value="Genomic_DNA"/>
</dbReference>
<dbReference type="Proteomes" id="UP001595462">
    <property type="component" value="Unassembled WGS sequence"/>
</dbReference>
<dbReference type="RefSeq" id="WP_380687959.1">
    <property type="nucleotide sequence ID" value="NZ_JBHRSS010000003.1"/>
</dbReference>
<protein>
    <submittedName>
        <fullName evidence="1">Uncharacterized protein</fullName>
    </submittedName>
</protein>
<gene>
    <name evidence="1" type="ORF">ACFOSU_07280</name>
</gene>
<organism evidence="1 2">
    <name type="scientific">Salinisphaera aquimarina</name>
    <dbReference type="NCBI Taxonomy" id="2094031"/>
    <lineage>
        <taxon>Bacteria</taxon>
        <taxon>Pseudomonadati</taxon>
        <taxon>Pseudomonadota</taxon>
        <taxon>Gammaproteobacteria</taxon>
        <taxon>Salinisphaerales</taxon>
        <taxon>Salinisphaeraceae</taxon>
        <taxon>Salinisphaera</taxon>
    </lineage>
</organism>
<evidence type="ECO:0000313" key="1">
    <source>
        <dbReference type="EMBL" id="MFC3103690.1"/>
    </source>
</evidence>
<accession>A0ABV7EPD5</accession>
<name>A0ABV7EPD5_9GAMM</name>
<sequence>MPNVVIGCPVEDALAQRTRDLIDRLRTEPDRVPRSEVVDLVGDLTAASFDYHFIRPLKDLGVGFTTRKGIDVGLKGAVRIIRSSMQKVIKAMDDASYAKLADYLEAAYFSDAK</sequence>
<proteinExistence type="predicted"/>
<evidence type="ECO:0000313" key="2">
    <source>
        <dbReference type="Proteomes" id="UP001595462"/>
    </source>
</evidence>
<keyword evidence="2" id="KW-1185">Reference proteome</keyword>
<reference evidence="2" key="1">
    <citation type="journal article" date="2019" name="Int. J. Syst. Evol. Microbiol.">
        <title>The Global Catalogue of Microorganisms (GCM) 10K type strain sequencing project: providing services to taxonomists for standard genome sequencing and annotation.</title>
        <authorList>
            <consortium name="The Broad Institute Genomics Platform"/>
            <consortium name="The Broad Institute Genome Sequencing Center for Infectious Disease"/>
            <person name="Wu L."/>
            <person name="Ma J."/>
        </authorList>
    </citation>
    <scope>NUCLEOTIDE SEQUENCE [LARGE SCALE GENOMIC DNA]</scope>
    <source>
        <strain evidence="2">KCTC 52640</strain>
    </source>
</reference>
<comment type="caution">
    <text evidence="1">The sequence shown here is derived from an EMBL/GenBank/DDBJ whole genome shotgun (WGS) entry which is preliminary data.</text>
</comment>